<reference evidence="9" key="1">
    <citation type="submission" date="2014-12" db="EMBL/GenBank/DDBJ databases">
        <title>Genome Sequence of Valsa Canker Pathogens Uncovers a Specific Adaption of Colonization on Woody Bark.</title>
        <authorList>
            <person name="Yin Z."/>
            <person name="Liu H."/>
            <person name="Gao X."/>
            <person name="Li Z."/>
            <person name="Song N."/>
            <person name="Ke X."/>
            <person name="Dai Q."/>
            <person name="Wu Y."/>
            <person name="Sun Y."/>
            <person name="Xu J.-R."/>
            <person name="Kang Z.K."/>
            <person name="Wang L."/>
            <person name="Huang L."/>
        </authorList>
    </citation>
    <scope>NUCLEOTIDE SEQUENCE [LARGE SCALE GENOMIC DNA]</scope>
    <source>
        <strain evidence="9">03-8</strain>
    </source>
</reference>
<evidence type="ECO:0000256" key="2">
    <source>
        <dbReference type="ARBA" id="ARBA00022692"/>
    </source>
</evidence>
<dbReference type="Proteomes" id="UP000078559">
    <property type="component" value="Chromosome 11"/>
</dbReference>
<feature type="transmembrane region" description="Helical" evidence="7">
    <location>
        <begin position="113"/>
        <end position="134"/>
    </location>
</feature>
<evidence type="ECO:0000256" key="3">
    <source>
        <dbReference type="ARBA" id="ARBA00022989"/>
    </source>
</evidence>
<dbReference type="GO" id="GO:0016020">
    <property type="term" value="C:membrane"/>
    <property type="evidence" value="ECO:0007669"/>
    <property type="project" value="UniProtKB-SubCell"/>
</dbReference>
<proteinExistence type="inferred from homology"/>
<feature type="transmembrane region" description="Helical" evidence="7">
    <location>
        <begin position="38"/>
        <end position="59"/>
    </location>
</feature>
<keyword evidence="10" id="KW-1185">Reference proteome</keyword>
<dbReference type="AlphaFoldDB" id="A0A194WCT5"/>
<organism evidence="9 10">
    <name type="scientific">Cytospora mali</name>
    <name type="common">Apple Valsa canker fungus</name>
    <name type="synonym">Valsa mali</name>
    <dbReference type="NCBI Taxonomy" id="578113"/>
    <lineage>
        <taxon>Eukaryota</taxon>
        <taxon>Fungi</taxon>
        <taxon>Dikarya</taxon>
        <taxon>Ascomycota</taxon>
        <taxon>Pezizomycotina</taxon>
        <taxon>Sordariomycetes</taxon>
        <taxon>Sordariomycetidae</taxon>
        <taxon>Diaporthales</taxon>
        <taxon>Cytosporaceae</taxon>
        <taxon>Cytospora</taxon>
    </lineage>
</organism>
<dbReference type="Pfam" id="PF20684">
    <property type="entry name" value="Fung_rhodopsin"/>
    <property type="match status" value="1"/>
</dbReference>
<gene>
    <name evidence="9" type="ORF">VM1G_09603</name>
</gene>
<feature type="transmembrane region" description="Helical" evidence="7">
    <location>
        <begin position="232"/>
        <end position="252"/>
    </location>
</feature>
<dbReference type="PANTHER" id="PTHR33048">
    <property type="entry name" value="PTH11-LIKE INTEGRAL MEMBRANE PROTEIN (AFU_ORTHOLOGUE AFUA_5G11245)"/>
    <property type="match status" value="1"/>
</dbReference>
<dbReference type="EMBL" id="CM003108">
    <property type="protein sequence ID" value="KUI73913.1"/>
    <property type="molecule type" value="Genomic_DNA"/>
</dbReference>
<evidence type="ECO:0000256" key="6">
    <source>
        <dbReference type="SAM" id="MobiDB-lite"/>
    </source>
</evidence>
<keyword evidence="4 7" id="KW-0472">Membrane</keyword>
<evidence type="ECO:0000313" key="9">
    <source>
        <dbReference type="EMBL" id="KUI73913.1"/>
    </source>
</evidence>
<protein>
    <recommendedName>
        <fullName evidence="8">Rhodopsin domain-containing protein</fullName>
    </recommendedName>
</protein>
<evidence type="ECO:0000256" key="7">
    <source>
        <dbReference type="SAM" id="Phobius"/>
    </source>
</evidence>
<name>A0A194WCT5_CYTMA</name>
<feature type="region of interest" description="Disordered" evidence="6">
    <location>
        <begin position="395"/>
        <end position="414"/>
    </location>
</feature>
<evidence type="ECO:0000313" key="10">
    <source>
        <dbReference type="Proteomes" id="UP000078559"/>
    </source>
</evidence>
<evidence type="ECO:0000259" key="8">
    <source>
        <dbReference type="Pfam" id="PF20684"/>
    </source>
</evidence>
<feature type="compositionally biased region" description="Basic and acidic residues" evidence="6">
    <location>
        <begin position="323"/>
        <end position="343"/>
    </location>
</feature>
<dbReference type="InterPro" id="IPR052337">
    <property type="entry name" value="SAT4-like"/>
</dbReference>
<dbReference type="PANTHER" id="PTHR33048:SF47">
    <property type="entry name" value="INTEGRAL MEMBRANE PROTEIN-RELATED"/>
    <property type="match status" value="1"/>
</dbReference>
<dbReference type="SMR" id="A0A194WCT5"/>
<comment type="similarity">
    <text evidence="5">Belongs to the SAT4 family.</text>
</comment>
<comment type="subcellular location">
    <subcellularLocation>
        <location evidence="1">Membrane</location>
        <topology evidence="1">Multi-pass membrane protein</topology>
    </subcellularLocation>
</comment>
<feature type="transmembrane region" description="Helical" evidence="7">
    <location>
        <begin position="71"/>
        <end position="93"/>
    </location>
</feature>
<accession>A0A194WCT5</accession>
<feature type="transmembrane region" description="Helical" evidence="7">
    <location>
        <begin position="194"/>
        <end position="220"/>
    </location>
</feature>
<sequence>MSLASLFPPGTDLCQLPSSDPPAGQSVNFNDPDSLKTVTITINVILTVTTITFVLGRLYGNVKRLTISDAFVFAALLADVTFSMLLIVFVKYYRHMWDLPLCWDDGQQVRVSFAYEILALLGWLFAKSATLLLFYQLFTVSNRMRFAIRIGLGVNFILYTTSIVVLSYFSAPHIGQTWDDIVLQHAENPKLFSIYWGVGTAAVSLVLDIYIFILPLPIIVKLNMSATKRVQLMAVFFTAFLGVVACTVSLVYRVKALLDVDTSWDGGVILNCTIVEMHVATIVASMPGFARFVRSHILESKLANSLRSILGSHSSGGHSRGMRWPDNRDRNQPRTGRGDDDRKRGQVVGFYGLNETWLLNSRETLDDETVPSALTTVHSANGVRVIQAVDVAQPSKAPTGGFERSLISSQRTKF</sequence>
<dbReference type="OrthoDB" id="5329176at2759"/>
<feature type="transmembrane region" description="Helical" evidence="7">
    <location>
        <begin position="146"/>
        <end position="169"/>
    </location>
</feature>
<evidence type="ECO:0000256" key="1">
    <source>
        <dbReference type="ARBA" id="ARBA00004141"/>
    </source>
</evidence>
<evidence type="ECO:0000256" key="5">
    <source>
        <dbReference type="ARBA" id="ARBA00038359"/>
    </source>
</evidence>
<feature type="transmembrane region" description="Helical" evidence="7">
    <location>
        <begin position="268"/>
        <end position="290"/>
    </location>
</feature>
<feature type="region of interest" description="Disordered" evidence="6">
    <location>
        <begin position="313"/>
        <end position="343"/>
    </location>
</feature>
<keyword evidence="3 7" id="KW-1133">Transmembrane helix</keyword>
<feature type="domain" description="Rhodopsin" evidence="8">
    <location>
        <begin position="63"/>
        <end position="293"/>
    </location>
</feature>
<dbReference type="InterPro" id="IPR049326">
    <property type="entry name" value="Rhodopsin_dom_fungi"/>
</dbReference>
<evidence type="ECO:0000256" key="4">
    <source>
        <dbReference type="ARBA" id="ARBA00023136"/>
    </source>
</evidence>
<keyword evidence="2 7" id="KW-0812">Transmembrane</keyword>